<keyword evidence="5 7" id="KW-1133">Transmembrane helix</keyword>
<feature type="domain" description="EamA" evidence="8">
    <location>
        <begin position="152"/>
        <end position="284"/>
    </location>
</feature>
<feature type="transmembrane region" description="Helical" evidence="7">
    <location>
        <begin position="244"/>
        <end position="266"/>
    </location>
</feature>
<evidence type="ECO:0000256" key="2">
    <source>
        <dbReference type="ARBA" id="ARBA00007362"/>
    </source>
</evidence>
<dbReference type="EMBL" id="JAQAGZ010000015">
    <property type="protein sequence ID" value="MCZ8515122.1"/>
    <property type="molecule type" value="Genomic_DNA"/>
</dbReference>
<dbReference type="PANTHER" id="PTHR32322:SF18">
    <property type="entry name" value="S-ADENOSYLMETHIONINE_S-ADENOSYLHOMOCYSTEINE TRANSPORTER"/>
    <property type="match status" value="1"/>
</dbReference>
<dbReference type="RefSeq" id="WP_269883649.1">
    <property type="nucleotide sequence ID" value="NZ_JAQAGZ010000015.1"/>
</dbReference>
<feature type="transmembrane region" description="Helical" evidence="7">
    <location>
        <begin position="71"/>
        <end position="89"/>
    </location>
</feature>
<keyword evidence="6 7" id="KW-0472">Membrane</keyword>
<keyword evidence="10" id="KW-1185">Reference proteome</keyword>
<evidence type="ECO:0000313" key="10">
    <source>
        <dbReference type="Proteomes" id="UP001527882"/>
    </source>
</evidence>
<feature type="transmembrane region" description="Helical" evidence="7">
    <location>
        <begin position="181"/>
        <end position="201"/>
    </location>
</feature>
<accession>A0ABT4QE94</accession>
<dbReference type="InterPro" id="IPR050638">
    <property type="entry name" value="AA-Vitamin_Transporters"/>
</dbReference>
<feature type="transmembrane region" description="Helical" evidence="7">
    <location>
        <begin position="213"/>
        <end position="232"/>
    </location>
</feature>
<dbReference type="SUPFAM" id="SSF103481">
    <property type="entry name" value="Multidrug resistance efflux transporter EmrE"/>
    <property type="match status" value="2"/>
</dbReference>
<feature type="transmembrane region" description="Helical" evidence="7">
    <location>
        <begin position="126"/>
        <end position="143"/>
    </location>
</feature>
<dbReference type="InterPro" id="IPR000620">
    <property type="entry name" value="EamA_dom"/>
</dbReference>
<evidence type="ECO:0000256" key="4">
    <source>
        <dbReference type="ARBA" id="ARBA00022692"/>
    </source>
</evidence>
<comment type="subcellular location">
    <subcellularLocation>
        <location evidence="1">Cell membrane</location>
        <topology evidence="1">Multi-pass membrane protein</topology>
    </subcellularLocation>
</comment>
<proteinExistence type="inferred from homology"/>
<protein>
    <submittedName>
        <fullName evidence="9">DMT family transporter</fullName>
    </submittedName>
</protein>
<organism evidence="9 10">
    <name type="scientific">Paenibacillus gyeongsangnamensis</name>
    <dbReference type="NCBI Taxonomy" id="3388067"/>
    <lineage>
        <taxon>Bacteria</taxon>
        <taxon>Bacillati</taxon>
        <taxon>Bacillota</taxon>
        <taxon>Bacilli</taxon>
        <taxon>Bacillales</taxon>
        <taxon>Paenibacillaceae</taxon>
        <taxon>Paenibacillus</taxon>
    </lineage>
</organism>
<feature type="transmembrane region" description="Helical" evidence="7">
    <location>
        <begin position="155"/>
        <end position="174"/>
    </location>
</feature>
<gene>
    <name evidence="9" type="ORF">O9H85_22405</name>
</gene>
<reference evidence="9 10" key="1">
    <citation type="submission" date="2022-12" db="EMBL/GenBank/DDBJ databases">
        <title>Draft genome sequence of Paenibacillus sp. dW9.</title>
        <authorList>
            <person name="Choi E.-W."/>
            <person name="Kim D.-U."/>
        </authorList>
    </citation>
    <scope>NUCLEOTIDE SEQUENCE [LARGE SCALE GENOMIC DNA]</scope>
    <source>
        <strain evidence="10">dW9</strain>
    </source>
</reference>
<evidence type="ECO:0000256" key="6">
    <source>
        <dbReference type="ARBA" id="ARBA00023136"/>
    </source>
</evidence>
<feature type="transmembrane region" description="Helical" evidence="7">
    <location>
        <begin position="39"/>
        <end position="59"/>
    </location>
</feature>
<feature type="transmembrane region" description="Helical" evidence="7">
    <location>
        <begin position="101"/>
        <end position="119"/>
    </location>
</feature>
<dbReference type="Proteomes" id="UP001527882">
    <property type="component" value="Unassembled WGS sequence"/>
</dbReference>
<evidence type="ECO:0000256" key="3">
    <source>
        <dbReference type="ARBA" id="ARBA00022475"/>
    </source>
</evidence>
<comment type="caution">
    <text evidence="9">The sequence shown here is derived from an EMBL/GenBank/DDBJ whole genome shotgun (WGS) entry which is preliminary data.</text>
</comment>
<evidence type="ECO:0000256" key="5">
    <source>
        <dbReference type="ARBA" id="ARBA00022989"/>
    </source>
</evidence>
<keyword evidence="3" id="KW-1003">Cell membrane</keyword>
<evidence type="ECO:0000256" key="1">
    <source>
        <dbReference type="ARBA" id="ARBA00004651"/>
    </source>
</evidence>
<feature type="transmembrane region" description="Helical" evidence="7">
    <location>
        <begin position="12"/>
        <end position="33"/>
    </location>
</feature>
<feature type="domain" description="EamA" evidence="8">
    <location>
        <begin position="11"/>
        <end position="140"/>
    </location>
</feature>
<dbReference type="InterPro" id="IPR037185">
    <property type="entry name" value="EmrE-like"/>
</dbReference>
<feature type="transmembrane region" description="Helical" evidence="7">
    <location>
        <begin position="272"/>
        <end position="292"/>
    </location>
</feature>
<name>A0ABT4QE94_9BACL</name>
<evidence type="ECO:0000259" key="8">
    <source>
        <dbReference type="Pfam" id="PF00892"/>
    </source>
</evidence>
<evidence type="ECO:0000313" key="9">
    <source>
        <dbReference type="EMBL" id="MCZ8515122.1"/>
    </source>
</evidence>
<dbReference type="PANTHER" id="PTHR32322">
    <property type="entry name" value="INNER MEMBRANE TRANSPORTER"/>
    <property type="match status" value="1"/>
</dbReference>
<evidence type="ECO:0000256" key="7">
    <source>
        <dbReference type="SAM" id="Phobius"/>
    </source>
</evidence>
<comment type="similarity">
    <text evidence="2">Belongs to the EamA transporter family.</text>
</comment>
<keyword evidence="4 7" id="KW-0812">Transmembrane</keyword>
<dbReference type="Pfam" id="PF00892">
    <property type="entry name" value="EamA"/>
    <property type="match status" value="2"/>
</dbReference>
<sequence length="310" mass="34180">MAGKGRSFGISYLLLLGSVFIWALNYIVRQILLKEFSPFFLSALSLTVVSCIFVAAAFMTKSIVSVTRKEMALLLLSATVGLIANQIFLYKGLQMTSATNASLIFTMSPLMTAGLAALFLKETVTWRMIAGCLIALAGLYQALNMTGIKLQIGDWMILGATFTFSCNLIFVRMLSQRLSPFLITAYSFAVSFLLYDPFVFLFTEMQWHHSFSIWVLAIVSILVAQGLTNVMWNKGMETVGAARAAIVLNLQPMMTILLEFILLGHIVTGKQIFGVSLVFAGVLLGTMPGSFYKQKNMNQPELPSNRNIEA</sequence>